<name>A0A0P7A479_9FLAO</name>
<reference evidence="1 2" key="1">
    <citation type="submission" date="2015-09" db="EMBL/GenBank/DDBJ databases">
        <title>Genome sequence of the marine flavobacterium Croceitalea dokdonensis DOKDO 023 that contains proton- and sodium-pumping rhodopsins.</title>
        <authorList>
            <person name="Kwon S.-K."/>
            <person name="Lee H.K."/>
            <person name="Kwak M.-J."/>
            <person name="Kim J.F."/>
        </authorList>
    </citation>
    <scope>NUCLEOTIDE SEQUENCE [LARGE SCALE GENOMIC DNA]</scope>
    <source>
        <strain evidence="1 2">DOKDO 023</strain>
    </source>
</reference>
<evidence type="ECO:0000313" key="1">
    <source>
        <dbReference type="EMBL" id="KPM31214.1"/>
    </source>
</evidence>
<sequence length="37" mass="4012">MHPNLFGLGTVDGWHLLTHEVSEGRPDEIGLVPDEGS</sequence>
<accession>A0A0P7A479</accession>
<dbReference type="EMBL" id="LDJX01000005">
    <property type="protein sequence ID" value="KPM31214.1"/>
    <property type="molecule type" value="Genomic_DNA"/>
</dbReference>
<comment type="caution">
    <text evidence="1">The sequence shown here is derived from an EMBL/GenBank/DDBJ whole genome shotgun (WGS) entry which is preliminary data.</text>
</comment>
<organism evidence="1 2">
    <name type="scientific">Croceitalea dokdonensis DOKDO 023</name>
    <dbReference type="NCBI Taxonomy" id="1300341"/>
    <lineage>
        <taxon>Bacteria</taxon>
        <taxon>Pseudomonadati</taxon>
        <taxon>Bacteroidota</taxon>
        <taxon>Flavobacteriia</taxon>
        <taxon>Flavobacteriales</taxon>
        <taxon>Flavobacteriaceae</taxon>
        <taxon>Croceitalea</taxon>
    </lineage>
</organism>
<protein>
    <submittedName>
        <fullName evidence="1">Uncharacterized protein</fullName>
    </submittedName>
</protein>
<dbReference type="AlphaFoldDB" id="A0A0P7A479"/>
<keyword evidence="2" id="KW-1185">Reference proteome</keyword>
<gene>
    <name evidence="1" type="ORF">I595_2478</name>
</gene>
<proteinExistence type="predicted"/>
<dbReference type="Proteomes" id="UP000050280">
    <property type="component" value="Unassembled WGS sequence"/>
</dbReference>
<evidence type="ECO:0000313" key="2">
    <source>
        <dbReference type="Proteomes" id="UP000050280"/>
    </source>
</evidence>